<evidence type="ECO:0000256" key="9">
    <source>
        <dbReference type="ARBA" id="ARBA00022748"/>
    </source>
</evidence>
<evidence type="ECO:0000256" key="7">
    <source>
        <dbReference type="ARBA" id="ARBA00022519"/>
    </source>
</evidence>
<keyword evidence="5 12" id="KW-0813">Transport</keyword>
<evidence type="ECO:0000256" key="3">
    <source>
        <dbReference type="ARBA" id="ARBA00008741"/>
    </source>
</evidence>
<dbReference type="Pfam" id="PF04995">
    <property type="entry name" value="CcmD"/>
    <property type="match status" value="1"/>
</dbReference>
<evidence type="ECO:0000313" key="14">
    <source>
        <dbReference type="EMBL" id="MBB3905417.1"/>
    </source>
</evidence>
<organism evidence="14 15">
    <name type="scientific">Methylobacterium brachythecii</name>
    <dbReference type="NCBI Taxonomy" id="1176177"/>
    <lineage>
        <taxon>Bacteria</taxon>
        <taxon>Pseudomonadati</taxon>
        <taxon>Pseudomonadota</taxon>
        <taxon>Alphaproteobacteria</taxon>
        <taxon>Hyphomicrobiales</taxon>
        <taxon>Methylobacteriaceae</taxon>
        <taxon>Methylobacterium</taxon>
    </lineage>
</organism>
<dbReference type="Proteomes" id="UP000517759">
    <property type="component" value="Unassembled WGS sequence"/>
</dbReference>
<dbReference type="EMBL" id="JACIDN010000012">
    <property type="protein sequence ID" value="MBB3905417.1"/>
    <property type="molecule type" value="Genomic_DNA"/>
</dbReference>
<comment type="caution">
    <text evidence="14">The sequence shown here is derived from an EMBL/GenBank/DDBJ whole genome shotgun (WGS) entry which is preliminary data.</text>
</comment>
<dbReference type="InterPro" id="IPR007078">
    <property type="entry name" value="Haem_export_protD_CcmD"/>
</dbReference>
<protein>
    <recommendedName>
        <fullName evidence="4 12">Heme exporter protein D</fullName>
    </recommendedName>
</protein>
<evidence type="ECO:0000256" key="4">
    <source>
        <dbReference type="ARBA" id="ARBA00016461"/>
    </source>
</evidence>
<dbReference type="AlphaFoldDB" id="A0A7W6ASZ6"/>
<keyword evidence="11 12" id="KW-0472">Membrane</keyword>
<dbReference type="GO" id="GO:0017004">
    <property type="term" value="P:cytochrome complex assembly"/>
    <property type="evidence" value="ECO:0007669"/>
    <property type="project" value="UniProtKB-KW"/>
</dbReference>
<evidence type="ECO:0000256" key="12">
    <source>
        <dbReference type="RuleBase" id="RU363101"/>
    </source>
</evidence>
<evidence type="ECO:0000256" key="8">
    <source>
        <dbReference type="ARBA" id="ARBA00022692"/>
    </source>
</evidence>
<proteinExistence type="inferred from homology"/>
<evidence type="ECO:0000256" key="10">
    <source>
        <dbReference type="ARBA" id="ARBA00022989"/>
    </source>
</evidence>
<reference evidence="16" key="2">
    <citation type="journal article" date="2019" name="Int. J. Syst. Evol. Microbiol.">
        <title>The Global Catalogue of Microorganisms (GCM) 10K type strain sequencing project: providing services to taxonomists for standard genome sequencing and annotation.</title>
        <authorList>
            <consortium name="The Broad Institute Genomics Platform"/>
            <consortium name="The Broad Institute Genome Sequencing Center for Infectious Disease"/>
            <person name="Wu L."/>
            <person name="Ma J."/>
        </authorList>
    </citation>
    <scope>NUCLEOTIDE SEQUENCE [LARGE SCALE GENOMIC DNA]</scope>
    <source>
        <strain evidence="16">NBRC 107710</strain>
    </source>
</reference>
<evidence type="ECO:0000313" key="16">
    <source>
        <dbReference type="Proteomes" id="UP001156881"/>
    </source>
</evidence>
<dbReference type="NCBIfam" id="TIGR03141">
    <property type="entry name" value="cytochro_ccmD"/>
    <property type="match status" value="1"/>
</dbReference>
<reference evidence="14 15" key="3">
    <citation type="submission" date="2020-08" db="EMBL/GenBank/DDBJ databases">
        <title>Genomic Encyclopedia of Type Strains, Phase IV (KMG-IV): sequencing the most valuable type-strain genomes for metagenomic binning, comparative biology and taxonomic classification.</title>
        <authorList>
            <person name="Goeker M."/>
        </authorList>
    </citation>
    <scope>NUCLEOTIDE SEQUENCE [LARGE SCALE GENOMIC DNA]</scope>
    <source>
        <strain evidence="14 15">DSM 24105</strain>
    </source>
</reference>
<dbReference type="RefSeq" id="WP_183512982.1">
    <property type="nucleotide sequence ID" value="NZ_BSPG01000016.1"/>
</dbReference>
<evidence type="ECO:0000256" key="2">
    <source>
        <dbReference type="ARBA" id="ARBA00004377"/>
    </source>
</evidence>
<evidence type="ECO:0000256" key="5">
    <source>
        <dbReference type="ARBA" id="ARBA00022448"/>
    </source>
</evidence>
<keyword evidence="6 12" id="KW-1003">Cell membrane</keyword>
<keyword evidence="9 12" id="KW-0201">Cytochrome c-type biogenesis</keyword>
<gene>
    <name evidence="13" type="ORF">GCM10007884_28860</name>
    <name evidence="14" type="ORF">GGR33_004955</name>
</gene>
<evidence type="ECO:0000313" key="13">
    <source>
        <dbReference type="EMBL" id="GLS44897.1"/>
    </source>
</evidence>
<comment type="function">
    <text evidence="1 12">Required for the export of heme to the periplasm for the biogenesis of c-type cytochromes.</text>
</comment>
<evidence type="ECO:0000256" key="11">
    <source>
        <dbReference type="ARBA" id="ARBA00023136"/>
    </source>
</evidence>
<evidence type="ECO:0000313" key="15">
    <source>
        <dbReference type="Proteomes" id="UP000517759"/>
    </source>
</evidence>
<keyword evidence="16" id="KW-1185">Reference proteome</keyword>
<reference evidence="13" key="4">
    <citation type="submission" date="2023-01" db="EMBL/GenBank/DDBJ databases">
        <title>Draft genome sequence of Methylobacterium brachythecii strain NBRC 107710.</title>
        <authorList>
            <person name="Sun Q."/>
            <person name="Mori K."/>
        </authorList>
    </citation>
    <scope>NUCLEOTIDE SEQUENCE</scope>
    <source>
        <strain evidence="13">NBRC 107710</strain>
    </source>
</reference>
<dbReference type="EMBL" id="BSPG01000016">
    <property type="protein sequence ID" value="GLS44897.1"/>
    <property type="molecule type" value="Genomic_DNA"/>
</dbReference>
<sequence>MDLGSHAGFIVGAYAFTALVIGGLVIGALLDQRAQKRALTALRGETGDSRS</sequence>
<dbReference type="Proteomes" id="UP001156881">
    <property type="component" value="Unassembled WGS sequence"/>
</dbReference>
<keyword evidence="7 12" id="KW-0997">Cell inner membrane</keyword>
<comment type="similarity">
    <text evidence="3 12">Belongs to the CcmD/CycX/HelD family.</text>
</comment>
<dbReference type="GO" id="GO:0015886">
    <property type="term" value="P:heme transport"/>
    <property type="evidence" value="ECO:0007669"/>
    <property type="project" value="InterPro"/>
</dbReference>
<keyword evidence="8 12" id="KW-0812">Transmembrane</keyword>
<dbReference type="GO" id="GO:0005886">
    <property type="term" value="C:plasma membrane"/>
    <property type="evidence" value="ECO:0007669"/>
    <property type="project" value="UniProtKB-SubCell"/>
</dbReference>
<evidence type="ECO:0000256" key="1">
    <source>
        <dbReference type="ARBA" id="ARBA00002442"/>
    </source>
</evidence>
<evidence type="ECO:0000256" key="6">
    <source>
        <dbReference type="ARBA" id="ARBA00022475"/>
    </source>
</evidence>
<accession>A0A7W6ASZ6</accession>
<feature type="transmembrane region" description="Helical" evidence="12">
    <location>
        <begin position="6"/>
        <end position="30"/>
    </location>
</feature>
<reference evidence="13" key="1">
    <citation type="journal article" date="2014" name="Int. J. Syst. Evol. Microbiol.">
        <title>Complete genome of a new Firmicutes species belonging to the dominant human colonic microbiota ('Ruminococcus bicirculans') reveals two chromosomes and a selective capacity to utilize plant glucans.</title>
        <authorList>
            <consortium name="NISC Comparative Sequencing Program"/>
            <person name="Wegmann U."/>
            <person name="Louis P."/>
            <person name="Goesmann A."/>
            <person name="Henrissat B."/>
            <person name="Duncan S.H."/>
            <person name="Flint H.J."/>
        </authorList>
    </citation>
    <scope>NUCLEOTIDE SEQUENCE</scope>
    <source>
        <strain evidence="13">NBRC 107710</strain>
    </source>
</reference>
<comment type="subcellular location">
    <subcellularLocation>
        <location evidence="2 12">Cell inner membrane</location>
        <topology evidence="2 12">Single-pass membrane protein</topology>
    </subcellularLocation>
</comment>
<keyword evidence="10 12" id="KW-1133">Transmembrane helix</keyword>
<name>A0A7W6ASZ6_9HYPH</name>